<dbReference type="OrthoDB" id="45670at2759"/>
<name>A0A3M7SZJ1_BRAPC</name>
<evidence type="ECO:0000313" key="4">
    <source>
        <dbReference type="EMBL" id="RNA41211.1"/>
    </source>
</evidence>
<dbReference type="InterPro" id="IPR047831">
    <property type="entry name" value="GPR180/TMEM145"/>
</dbReference>
<keyword evidence="5" id="KW-1185">Reference proteome</keyword>
<dbReference type="Pfam" id="PF10192">
    <property type="entry name" value="GPR180-TMEM145_TM"/>
    <property type="match status" value="2"/>
</dbReference>
<feature type="domain" description="GPR180/TMEM145 transmembrane" evidence="3">
    <location>
        <begin position="250"/>
        <end position="404"/>
    </location>
</feature>
<evidence type="ECO:0000256" key="1">
    <source>
        <dbReference type="SAM" id="Phobius"/>
    </source>
</evidence>
<feature type="transmembrane region" description="Helical" evidence="1">
    <location>
        <begin position="474"/>
        <end position="495"/>
    </location>
</feature>
<protein>
    <submittedName>
        <fullName evidence="4">Transmembrane protein-like</fullName>
    </submittedName>
</protein>
<feature type="transmembrane region" description="Helical" evidence="1">
    <location>
        <begin position="242"/>
        <end position="260"/>
    </location>
</feature>
<dbReference type="Proteomes" id="UP000276133">
    <property type="component" value="Unassembled WGS sequence"/>
</dbReference>
<feature type="chain" id="PRO_5018171683" evidence="2">
    <location>
        <begin position="25"/>
        <end position="584"/>
    </location>
</feature>
<feature type="domain" description="GPR180/TMEM145 transmembrane" evidence="3">
    <location>
        <begin position="461"/>
        <end position="523"/>
    </location>
</feature>
<comment type="caution">
    <text evidence="4">The sequence shown here is derived from an EMBL/GenBank/DDBJ whole genome shotgun (WGS) entry which is preliminary data.</text>
</comment>
<dbReference type="GO" id="GO:0019236">
    <property type="term" value="P:response to pheromone"/>
    <property type="evidence" value="ECO:0007669"/>
    <property type="project" value="InterPro"/>
</dbReference>
<evidence type="ECO:0000313" key="5">
    <source>
        <dbReference type="Proteomes" id="UP000276133"/>
    </source>
</evidence>
<dbReference type="GO" id="GO:0007186">
    <property type="term" value="P:G protein-coupled receptor signaling pathway"/>
    <property type="evidence" value="ECO:0007669"/>
    <property type="project" value="InterPro"/>
</dbReference>
<feature type="transmembrane region" description="Helical" evidence="1">
    <location>
        <begin position="378"/>
        <end position="396"/>
    </location>
</feature>
<dbReference type="PANTHER" id="PTHR23252:SF43">
    <property type="entry name" value="INTIMAL THICKNESS RELATED RECEPTOR IRP DOMAIN-CONTAINING PROTEIN"/>
    <property type="match status" value="1"/>
</dbReference>
<feature type="transmembrane region" description="Helical" evidence="1">
    <location>
        <begin position="303"/>
        <end position="325"/>
    </location>
</feature>
<gene>
    <name evidence="4" type="ORF">BpHYR1_004766</name>
</gene>
<dbReference type="InterPro" id="IPR019336">
    <property type="entry name" value="GPR180/TMEM145_TM"/>
</dbReference>
<feature type="transmembrane region" description="Helical" evidence="1">
    <location>
        <begin position="507"/>
        <end position="528"/>
    </location>
</feature>
<feature type="transmembrane region" description="Helical" evidence="1">
    <location>
        <begin position="345"/>
        <end position="363"/>
    </location>
</feature>
<dbReference type="STRING" id="10195.A0A3M7SZJ1"/>
<dbReference type="AlphaFoldDB" id="A0A3M7SZJ1"/>
<keyword evidence="2" id="KW-0732">Signal</keyword>
<keyword evidence="1 4" id="KW-0812">Transmembrane</keyword>
<reference evidence="4 5" key="1">
    <citation type="journal article" date="2018" name="Sci. Rep.">
        <title>Genomic signatures of local adaptation to the degree of environmental predictability in rotifers.</title>
        <authorList>
            <person name="Franch-Gras L."/>
            <person name="Hahn C."/>
            <person name="Garcia-Roger E.M."/>
            <person name="Carmona M.J."/>
            <person name="Serra M."/>
            <person name="Gomez A."/>
        </authorList>
    </citation>
    <scope>NUCLEOTIDE SEQUENCE [LARGE SCALE GENOMIC DNA]</scope>
    <source>
        <strain evidence="4">HYR1</strain>
    </source>
</reference>
<dbReference type="EMBL" id="REGN01000530">
    <property type="protein sequence ID" value="RNA41211.1"/>
    <property type="molecule type" value="Genomic_DNA"/>
</dbReference>
<keyword evidence="1" id="KW-1133">Transmembrane helix</keyword>
<feature type="transmembrane region" description="Helical" evidence="1">
    <location>
        <begin position="272"/>
        <end position="297"/>
    </location>
</feature>
<proteinExistence type="predicted"/>
<evidence type="ECO:0000259" key="3">
    <source>
        <dbReference type="Pfam" id="PF10192"/>
    </source>
</evidence>
<evidence type="ECO:0000256" key="2">
    <source>
        <dbReference type="SAM" id="SignalP"/>
    </source>
</evidence>
<accession>A0A3M7SZJ1</accession>
<organism evidence="4 5">
    <name type="scientific">Brachionus plicatilis</name>
    <name type="common">Marine rotifer</name>
    <name type="synonym">Brachionus muelleri</name>
    <dbReference type="NCBI Taxonomy" id="10195"/>
    <lineage>
        <taxon>Eukaryota</taxon>
        <taxon>Metazoa</taxon>
        <taxon>Spiralia</taxon>
        <taxon>Gnathifera</taxon>
        <taxon>Rotifera</taxon>
        <taxon>Eurotatoria</taxon>
        <taxon>Monogononta</taxon>
        <taxon>Pseudotrocha</taxon>
        <taxon>Ploima</taxon>
        <taxon>Brachionidae</taxon>
        <taxon>Brachionus</taxon>
    </lineage>
</organism>
<sequence>MTLDPDRRCFKWLVLFMLFWSSNGLHLKGTFKTDEFFKFLTRFGIQSTNTIELNSTRGFIYGNIWLVDSVNINKTKPLPRNLQIMLTSMDINYFIDYYEHRRIRPRSDACNLMFENINQKAFFFGCNENGKLDFIRHVPCFRNELCNDEDRKQNVIPGYQFTYKIQDVNQPRFWYLSLVACVRDDCKWKDLGSMIGNEKSVNGGKNPSYTIAYDIWLVNGNPKSDHKSLFGYQFTYELQDVFEIYLCSFLIYFFIFPFIVHRIKNHFHYLYLLLFIYVTIELISRFLSMIHTLVFAFDGNGVYFLLFVGDLMEEIGISILILILISIAKGWTTRSKELKVNKKSIILGTLLQFTLITSHLVSLETTDSIFNKNSYETFAGYVELGTRFLFMVWFLLELKETFRNVDSAILRNELNEDDDNASVLTKNSNEISPTNSDDEYEIVDKTIMTDSLDKSESFFDNTSREEKVEKYMTFYLHYGACCLVWFIYLPVLIFICSFVSELFRFRLILGIRFFVNFLSVVVLFYIMWSPKTPLKLPGKKKEKYEFANLQYIYNNDGMAHDDGQLIMIKENNQAENLINLNGIS</sequence>
<feature type="signal peptide" evidence="2">
    <location>
        <begin position="1"/>
        <end position="24"/>
    </location>
</feature>
<dbReference type="PANTHER" id="PTHR23252">
    <property type="entry name" value="INTIMAL THICKNESS RECEPTOR-RELATED"/>
    <property type="match status" value="1"/>
</dbReference>
<keyword evidence="1" id="KW-0472">Membrane</keyword>